<proteinExistence type="predicted"/>
<comment type="caution">
    <text evidence="1">The sequence shown here is derived from an EMBL/GenBank/DDBJ whole genome shotgun (WGS) entry which is preliminary data.</text>
</comment>
<sequence length="66" mass="7479">MASVKCLVLYGTFERFLSDSSLHPPSLRSIQMMQRNSSAQLSAKKKVEAKNVREWKLEKPGILSNI</sequence>
<organism evidence="1 2">
    <name type="scientific">Senna tora</name>
    <dbReference type="NCBI Taxonomy" id="362788"/>
    <lineage>
        <taxon>Eukaryota</taxon>
        <taxon>Viridiplantae</taxon>
        <taxon>Streptophyta</taxon>
        <taxon>Embryophyta</taxon>
        <taxon>Tracheophyta</taxon>
        <taxon>Spermatophyta</taxon>
        <taxon>Magnoliopsida</taxon>
        <taxon>eudicotyledons</taxon>
        <taxon>Gunneridae</taxon>
        <taxon>Pentapetalae</taxon>
        <taxon>rosids</taxon>
        <taxon>fabids</taxon>
        <taxon>Fabales</taxon>
        <taxon>Fabaceae</taxon>
        <taxon>Caesalpinioideae</taxon>
        <taxon>Cassia clade</taxon>
        <taxon>Senna</taxon>
    </lineage>
</organism>
<evidence type="ECO:0000313" key="2">
    <source>
        <dbReference type="Proteomes" id="UP000634136"/>
    </source>
</evidence>
<evidence type="ECO:0000313" key="1">
    <source>
        <dbReference type="EMBL" id="KAF7812913.1"/>
    </source>
</evidence>
<accession>A0A834W8X6</accession>
<gene>
    <name evidence="1" type="ORF">G2W53_033889</name>
</gene>
<dbReference type="AlphaFoldDB" id="A0A834W8X6"/>
<dbReference type="EMBL" id="JAAIUW010000010">
    <property type="protein sequence ID" value="KAF7812913.1"/>
    <property type="molecule type" value="Genomic_DNA"/>
</dbReference>
<protein>
    <submittedName>
        <fullName evidence="1">Uncharacterized protein</fullName>
    </submittedName>
</protein>
<name>A0A834W8X6_9FABA</name>
<dbReference type="Proteomes" id="UP000634136">
    <property type="component" value="Unassembled WGS sequence"/>
</dbReference>
<reference evidence="1" key="1">
    <citation type="submission" date="2020-09" db="EMBL/GenBank/DDBJ databases">
        <title>Genome-Enabled Discovery of Anthraquinone Biosynthesis in Senna tora.</title>
        <authorList>
            <person name="Kang S.-H."/>
            <person name="Pandey R.P."/>
            <person name="Lee C.-M."/>
            <person name="Sim J.-S."/>
            <person name="Jeong J.-T."/>
            <person name="Choi B.-S."/>
            <person name="Jung M."/>
            <person name="Ginzburg D."/>
            <person name="Zhao K."/>
            <person name="Won S.Y."/>
            <person name="Oh T.-J."/>
            <person name="Yu Y."/>
            <person name="Kim N.-H."/>
            <person name="Lee O.R."/>
            <person name="Lee T.-H."/>
            <person name="Bashyal P."/>
            <person name="Kim T.-S."/>
            <person name="Lee W.-H."/>
            <person name="Kawkins C."/>
            <person name="Kim C.-K."/>
            <person name="Kim J.S."/>
            <person name="Ahn B.O."/>
            <person name="Rhee S.Y."/>
            <person name="Sohng J.K."/>
        </authorList>
    </citation>
    <scope>NUCLEOTIDE SEQUENCE</scope>
    <source>
        <tissue evidence="1">Leaf</tissue>
    </source>
</reference>
<keyword evidence="2" id="KW-1185">Reference proteome</keyword>